<comment type="similarity">
    <text evidence="5">Belongs to the FliW family.</text>
</comment>
<dbReference type="Proteomes" id="UP000014155">
    <property type="component" value="Unassembled WGS sequence"/>
</dbReference>
<comment type="subunit">
    <text evidence="5">Interacts with translational regulator CsrA and flagellin(s).</text>
</comment>
<dbReference type="HAMAP" id="MF_01185">
    <property type="entry name" value="FliW"/>
    <property type="match status" value="1"/>
</dbReference>
<dbReference type="InterPro" id="IPR003775">
    <property type="entry name" value="Flagellar_assembly_factor_FliW"/>
</dbReference>
<keyword evidence="1 5" id="KW-0963">Cytoplasm</keyword>
<dbReference type="STRING" id="1195236.CTER_1557"/>
<reference evidence="6 7" key="1">
    <citation type="journal article" date="2013" name="Genome Announc.">
        <title>Draft Genome Sequence of the Cellulolytic, Mesophilic, Anaerobic Bacterium Clostridium termitidis Strain CT1112 (DSM 5398).</title>
        <authorList>
            <person name="Lal S."/>
            <person name="Ramachandran U."/>
            <person name="Zhang X."/>
            <person name="Munir R."/>
            <person name="Sparling R."/>
            <person name="Levin D.B."/>
        </authorList>
    </citation>
    <scope>NUCLEOTIDE SEQUENCE [LARGE SCALE GENOMIC DNA]</scope>
    <source>
        <strain evidence="6 7">CT1112</strain>
    </source>
</reference>
<dbReference type="NCBIfam" id="NF009793">
    <property type="entry name" value="PRK13285.1-1"/>
    <property type="match status" value="1"/>
</dbReference>
<comment type="caution">
    <text evidence="6">The sequence shown here is derived from an EMBL/GenBank/DDBJ whole genome shotgun (WGS) entry which is preliminary data.</text>
</comment>
<name>S0FVB2_RUMCE</name>
<dbReference type="InterPro" id="IPR024046">
    <property type="entry name" value="Flagellar_assmbl_FliW_dom_sf"/>
</dbReference>
<dbReference type="AlphaFoldDB" id="S0FVB2"/>
<comment type="function">
    <text evidence="5">Acts as an anti-CsrA protein, binds CsrA and prevents it from repressing translation of its target genes, one of which is flagellin. Binds to flagellin and participates in the assembly of the flagellum.</text>
</comment>
<dbReference type="GO" id="GO:0005737">
    <property type="term" value="C:cytoplasm"/>
    <property type="evidence" value="ECO:0007669"/>
    <property type="project" value="UniProtKB-SubCell"/>
</dbReference>
<organism evidence="6 7">
    <name type="scientific">Ruminiclostridium cellobioparum subsp. termitidis CT1112</name>
    <dbReference type="NCBI Taxonomy" id="1195236"/>
    <lineage>
        <taxon>Bacteria</taxon>
        <taxon>Bacillati</taxon>
        <taxon>Bacillota</taxon>
        <taxon>Clostridia</taxon>
        <taxon>Eubacteriales</taxon>
        <taxon>Oscillospiraceae</taxon>
        <taxon>Ruminiclostridium</taxon>
    </lineage>
</organism>
<proteinExistence type="inferred from homology"/>
<protein>
    <recommendedName>
        <fullName evidence="5">Flagellar assembly factor FliW</fullName>
    </recommendedName>
</protein>
<dbReference type="GO" id="GO:0006417">
    <property type="term" value="P:regulation of translation"/>
    <property type="evidence" value="ECO:0007669"/>
    <property type="project" value="UniProtKB-KW"/>
</dbReference>
<keyword evidence="4 5" id="KW-0143">Chaperone</keyword>
<dbReference type="eggNOG" id="COG1699">
    <property type="taxonomic scope" value="Bacteria"/>
</dbReference>
<sequence length="148" mass="17091">MILETIHFGKIEIKESDIIRFEEGIIGFEDIKTYGIINSEDPESPFKWIQAVNKPDLAFALVDPFKIKKDYDFELKNEYVDSLGIKDVSEVNIFSIVVVPEDMKKISMNLKAPIIVNKKNNKAAQVVLETDKYTVRHFILDELKKQEV</sequence>
<evidence type="ECO:0000256" key="1">
    <source>
        <dbReference type="ARBA" id="ARBA00022490"/>
    </source>
</evidence>
<evidence type="ECO:0000256" key="4">
    <source>
        <dbReference type="ARBA" id="ARBA00023186"/>
    </source>
</evidence>
<dbReference type="PANTHER" id="PTHR39190">
    <property type="entry name" value="FLAGELLAR ASSEMBLY FACTOR FLIW"/>
    <property type="match status" value="1"/>
</dbReference>
<dbReference type="PANTHER" id="PTHR39190:SF1">
    <property type="entry name" value="FLAGELLAR ASSEMBLY FACTOR FLIW"/>
    <property type="match status" value="1"/>
</dbReference>
<evidence type="ECO:0000313" key="6">
    <source>
        <dbReference type="EMBL" id="EMS72468.1"/>
    </source>
</evidence>
<keyword evidence="7" id="KW-1185">Reference proteome</keyword>
<evidence type="ECO:0000313" key="7">
    <source>
        <dbReference type="Proteomes" id="UP000014155"/>
    </source>
</evidence>
<dbReference type="SUPFAM" id="SSF141457">
    <property type="entry name" value="BH3618-like"/>
    <property type="match status" value="1"/>
</dbReference>
<dbReference type="Pfam" id="PF02623">
    <property type="entry name" value="FliW"/>
    <property type="match status" value="1"/>
</dbReference>
<comment type="subcellular location">
    <subcellularLocation>
        <location evidence="5">Cytoplasm</location>
    </subcellularLocation>
</comment>
<dbReference type="GO" id="GO:0044780">
    <property type="term" value="P:bacterial-type flagellum assembly"/>
    <property type="evidence" value="ECO:0007669"/>
    <property type="project" value="UniProtKB-UniRule"/>
</dbReference>
<evidence type="ECO:0000256" key="5">
    <source>
        <dbReference type="HAMAP-Rule" id="MF_01185"/>
    </source>
</evidence>
<gene>
    <name evidence="5" type="primary">fliW</name>
    <name evidence="6" type="ORF">CTER_1557</name>
</gene>
<evidence type="ECO:0000256" key="3">
    <source>
        <dbReference type="ARBA" id="ARBA00022845"/>
    </source>
</evidence>
<keyword evidence="3 5" id="KW-0810">Translation regulation</keyword>
<dbReference type="RefSeq" id="WP_004625185.1">
    <property type="nucleotide sequence ID" value="NZ_AORV01000027.1"/>
</dbReference>
<dbReference type="EMBL" id="AORV01000027">
    <property type="protein sequence ID" value="EMS72468.1"/>
    <property type="molecule type" value="Genomic_DNA"/>
</dbReference>
<dbReference type="Gene3D" id="2.30.290.10">
    <property type="entry name" value="BH3618-like"/>
    <property type="match status" value="1"/>
</dbReference>
<dbReference type="NCBIfam" id="NF009798">
    <property type="entry name" value="PRK13285.2-1"/>
    <property type="match status" value="1"/>
</dbReference>
<keyword evidence="2 5" id="KW-1005">Bacterial flagellum biogenesis</keyword>
<accession>S0FVB2</accession>
<dbReference type="PATRIC" id="fig|1195236.3.peg.1884"/>
<evidence type="ECO:0000256" key="2">
    <source>
        <dbReference type="ARBA" id="ARBA00022795"/>
    </source>
</evidence>